<name>A0AAW2QHL2_SESRA</name>
<reference evidence="2" key="1">
    <citation type="submission" date="2020-06" db="EMBL/GenBank/DDBJ databases">
        <authorList>
            <person name="Li T."/>
            <person name="Hu X."/>
            <person name="Zhang T."/>
            <person name="Song X."/>
            <person name="Zhang H."/>
            <person name="Dai N."/>
            <person name="Sheng W."/>
            <person name="Hou X."/>
            <person name="Wei L."/>
        </authorList>
    </citation>
    <scope>NUCLEOTIDE SEQUENCE</scope>
    <source>
        <strain evidence="2">G02</strain>
        <tissue evidence="2">Leaf</tissue>
    </source>
</reference>
<reference evidence="2" key="2">
    <citation type="journal article" date="2024" name="Plant">
        <title>Genomic evolution and insights into agronomic trait innovations of Sesamum species.</title>
        <authorList>
            <person name="Miao H."/>
            <person name="Wang L."/>
            <person name="Qu L."/>
            <person name="Liu H."/>
            <person name="Sun Y."/>
            <person name="Le M."/>
            <person name="Wang Q."/>
            <person name="Wei S."/>
            <person name="Zheng Y."/>
            <person name="Lin W."/>
            <person name="Duan Y."/>
            <person name="Cao H."/>
            <person name="Xiong S."/>
            <person name="Wang X."/>
            <person name="Wei L."/>
            <person name="Li C."/>
            <person name="Ma Q."/>
            <person name="Ju M."/>
            <person name="Zhao R."/>
            <person name="Li G."/>
            <person name="Mu C."/>
            <person name="Tian Q."/>
            <person name="Mei H."/>
            <person name="Zhang T."/>
            <person name="Gao T."/>
            <person name="Zhang H."/>
        </authorList>
    </citation>
    <scope>NUCLEOTIDE SEQUENCE</scope>
    <source>
        <strain evidence="2">G02</strain>
    </source>
</reference>
<proteinExistence type="predicted"/>
<evidence type="ECO:0000313" key="2">
    <source>
        <dbReference type="EMBL" id="KAL0367394.1"/>
    </source>
</evidence>
<accession>A0AAW2QHL2</accession>
<evidence type="ECO:0000259" key="1">
    <source>
        <dbReference type="Pfam" id="PF13966"/>
    </source>
</evidence>
<organism evidence="2">
    <name type="scientific">Sesamum radiatum</name>
    <name type="common">Black benniseed</name>
    <dbReference type="NCBI Taxonomy" id="300843"/>
    <lineage>
        <taxon>Eukaryota</taxon>
        <taxon>Viridiplantae</taxon>
        <taxon>Streptophyta</taxon>
        <taxon>Embryophyta</taxon>
        <taxon>Tracheophyta</taxon>
        <taxon>Spermatophyta</taxon>
        <taxon>Magnoliopsida</taxon>
        <taxon>eudicotyledons</taxon>
        <taxon>Gunneridae</taxon>
        <taxon>Pentapetalae</taxon>
        <taxon>asterids</taxon>
        <taxon>lamiids</taxon>
        <taxon>Lamiales</taxon>
        <taxon>Pedaliaceae</taxon>
        <taxon>Sesamum</taxon>
    </lineage>
</organism>
<dbReference type="AlphaFoldDB" id="A0AAW2QHL2"/>
<feature type="domain" description="Reverse transcriptase zinc-binding" evidence="1">
    <location>
        <begin position="26"/>
        <end position="109"/>
    </location>
</feature>
<protein>
    <recommendedName>
        <fullName evidence="1">Reverse transcriptase zinc-binding domain-containing protein</fullName>
    </recommendedName>
</protein>
<sequence length="197" mass="23301">MFPKKKGFGVWNLTDMSLVESPNGTFTMKGTWNTLRAVRVRRPIFKDLWHSTIIKLLFVFMWRLLHDFIPMDDRLRKKGLPTISICLSCCNYESLPHLFLNSLYVREVWIFFGDLFGLTQPHTDHITTMLHFLKCSSHFSTRGHVGLLIPMLILWLTWKARNNAKFNDVHFLARQIIKSVLAYLWRLYRARAMTIQN</sequence>
<dbReference type="Pfam" id="PF13966">
    <property type="entry name" value="zf-RVT"/>
    <property type="match status" value="1"/>
</dbReference>
<dbReference type="EMBL" id="JACGWJ010000015">
    <property type="protein sequence ID" value="KAL0367394.1"/>
    <property type="molecule type" value="Genomic_DNA"/>
</dbReference>
<dbReference type="InterPro" id="IPR026960">
    <property type="entry name" value="RVT-Znf"/>
</dbReference>
<gene>
    <name evidence="2" type="ORF">Sradi_3629500</name>
</gene>
<comment type="caution">
    <text evidence="2">The sequence shown here is derived from an EMBL/GenBank/DDBJ whole genome shotgun (WGS) entry which is preliminary data.</text>
</comment>